<name>A0A6S7GZ08_PARCT</name>
<feature type="compositionally biased region" description="Basic and acidic residues" evidence="1">
    <location>
        <begin position="208"/>
        <end position="222"/>
    </location>
</feature>
<dbReference type="AlphaFoldDB" id="A0A6S7GZ08"/>
<evidence type="ECO:0000313" key="3">
    <source>
        <dbReference type="Proteomes" id="UP001152795"/>
    </source>
</evidence>
<dbReference type="Proteomes" id="UP001152795">
    <property type="component" value="Unassembled WGS sequence"/>
</dbReference>
<sequence length="234" mass="27747">DDRRPRPRDETRREQPKRNDERKAPVKSSAEIWDSEINSRAEKRKGVQRENRDATRQSDRTQDHTDRRNNSYSRDRKDQRDQRDQDKPDQRNRNERNRTDQRERMDRRDCTEPREGNDRRDRFTVGTLSLGVDRRRYNDTRRGDASSRRCSHGGTRGMRGRGRGRVINSGKPVGKAGAASKIDDENDSEDYHSALSSVDFDESDSEEVFDKQDDGRRDDKRPTRSYYYHYYLSS</sequence>
<feature type="compositionally biased region" description="Basic and acidic residues" evidence="1">
    <location>
        <begin position="132"/>
        <end position="147"/>
    </location>
</feature>
<proteinExistence type="predicted"/>
<feature type="compositionally biased region" description="Basic and acidic residues" evidence="1">
    <location>
        <begin position="1"/>
        <end position="24"/>
    </location>
</feature>
<keyword evidence="3" id="KW-1185">Reference proteome</keyword>
<accession>A0A6S7GZ08</accession>
<evidence type="ECO:0000313" key="2">
    <source>
        <dbReference type="EMBL" id="CAB3989561.1"/>
    </source>
</evidence>
<evidence type="ECO:0000256" key="1">
    <source>
        <dbReference type="SAM" id="MobiDB-lite"/>
    </source>
</evidence>
<protein>
    <submittedName>
        <fullName evidence="2">Uncharacterized protein</fullName>
    </submittedName>
</protein>
<organism evidence="2 3">
    <name type="scientific">Paramuricea clavata</name>
    <name type="common">Red gorgonian</name>
    <name type="synonym">Violescent sea-whip</name>
    <dbReference type="NCBI Taxonomy" id="317549"/>
    <lineage>
        <taxon>Eukaryota</taxon>
        <taxon>Metazoa</taxon>
        <taxon>Cnidaria</taxon>
        <taxon>Anthozoa</taxon>
        <taxon>Octocorallia</taxon>
        <taxon>Malacalcyonacea</taxon>
        <taxon>Plexauridae</taxon>
        <taxon>Paramuricea</taxon>
    </lineage>
</organism>
<reference evidence="2" key="1">
    <citation type="submission" date="2020-04" db="EMBL/GenBank/DDBJ databases">
        <authorList>
            <person name="Alioto T."/>
            <person name="Alioto T."/>
            <person name="Gomez Garrido J."/>
        </authorList>
    </citation>
    <scope>NUCLEOTIDE SEQUENCE</scope>
    <source>
        <strain evidence="2">A484AB</strain>
    </source>
</reference>
<comment type="caution">
    <text evidence="2">The sequence shown here is derived from an EMBL/GenBank/DDBJ whole genome shotgun (WGS) entry which is preliminary data.</text>
</comment>
<feature type="region of interest" description="Disordered" evidence="1">
    <location>
        <begin position="1"/>
        <end position="222"/>
    </location>
</feature>
<gene>
    <name evidence="2" type="ORF">PACLA_8A075698</name>
</gene>
<dbReference type="EMBL" id="CACRXK020001510">
    <property type="protein sequence ID" value="CAB3989561.1"/>
    <property type="molecule type" value="Genomic_DNA"/>
</dbReference>
<feature type="compositionally biased region" description="Basic and acidic residues" evidence="1">
    <location>
        <begin position="37"/>
        <end position="123"/>
    </location>
</feature>
<feature type="non-terminal residue" evidence="2">
    <location>
        <position position="1"/>
    </location>
</feature>